<dbReference type="InterPro" id="IPR036890">
    <property type="entry name" value="HATPase_C_sf"/>
</dbReference>
<gene>
    <name evidence="1" type="ORF">CRX53_00860</name>
</gene>
<sequence>MVSTTLKFGGRIIEELSQKIPSSLFALNELIKNSYDAFSPDVVITIVPSKLMVKISDTGNGMSEEEIHSLFHISKSTKKYGNEICQNGITRIIQGSKGLGFLSAFKFGDEVEWKTCKNGIRSTFSVQKADLINKDDVLSTKKIKPYVSECENSQLFYVIYNSAKGQINFFHKGELIDQTPFSIDRTDYSIDIDLVIFLFGKGKSARTISNLHKRLHDNALYPLIYVNKNLFNNTNLFDPDLLRKRSSGSSLPQMIGRVLILSQNKKMEFNSDRTFFVENNITKSIVSNLQKLNETIQIRGSELKNQLKSNPSSSLTGKAFPNDENKVIKNKPASILIDRKKNIKFSIPSEQIDLSEYIYSVKDSNGNDVNKNNVKISIDNFEINNNILGALEEPSEMEVVFRYEDSVTGLVSASIYLFFEKKLSNISGNKEDKSLFTIQSASDYTIKIGTVSSIIYAIDKLYSLREKDGYLPLIACSIRSIFEISQDKLIRTHRFLFPQLKIQSYIPEAKREMKDKLLGNIIHIILLIKKNPKLSTKIAEKLDISYSTFSNSLNVDEFKTAVKYSHIGAHQSTKFLSKPKIEVCADSCGLFAVICDVLINMDKKDINDLNIVRIDAHDINQCFVG</sequence>
<dbReference type="Gene3D" id="3.30.565.10">
    <property type="entry name" value="Histidine kinase-like ATPase, C-terminal domain"/>
    <property type="match status" value="1"/>
</dbReference>
<dbReference type="REBASE" id="630124">
    <property type="entry name" value="Lad404ORF855P"/>
</dbReference>
<dbReference type="EMBL" id="PDLK01000002">
    <property type="protein sequence ID" value="PHH02609.1"/>
    <property type="molecule type" value="Genomic_DNA"/>
</dbReference>
<evidence type="ECO:0000313" key="1">
    <source>
        <dbReference type="EMBL" id="PHH02609.1"/>
    </source>
</evidence>
<name>A0A855ECL3_9ENTR</name>
<dbReference type="Pfam" id="PF13589">
    <property type="entry name" value="HATPase_c_3"/>
    <property type="match status" value="1"/>
</dbReference>
<reference evidence="2" key="1">
    <citation type="submission" date="2017-09" db="EMBL/GenBank/DDBJ databases">
        <title>FDA dAtabase for Regulatory Grade micrObial Sequences (FDA-ARGOS): Supporting development and validation of Infectious Disease Dx tests.</title>
        <authorList>
            <person name="Minogue T."/>
            <person name="Wolcott M."/>
            <person name="Wasieloski L."/>
            <person name="Aguilar W."/>
            <person name="Moore D."/>
            <person name="Tallon L."/>
            <person name="Sadzewicz L."/>
            <person name="Ott S."/>
            <person name="Zhao X."/>
            <person name="Nagaraj S."/>
            <person name="Vavikolanu K."/>
            <person name="Aluvathingal J."/>
            <person name="Nadendla S."/>
            <person name="Sichtig H."/>
        </authorList>
    </citation>
    <scope>NUCLEOTIDE SEQUENCE [LARGE SCALE GENOMIC DNA]</scope>
    <source>
        <strain evidence="2">FDAARGOS_404</strain>
    </source>
</reference>
<organism evidence="1 2">
    <name type="scientific">Leclercia adecarboxylata</name>
    <dbReference type="NCBI Taxonomy" id="83655"/>
    <lineage>
        <taxon>Bacteria</taxon>
        <taxon>Pseudomonadati</taxon>
        <taxon>Pseudomonadota</taxon>
        <taxon>Gammaproteobacteria</taxon>
        <taxon>Enterobacterales</taxon>
        <taxon>Enterobacteriaceae</taxon>
        <taxon>Leclercia</taxon>
    </lineage>
</organism>
<proteinExistence type="predicted"/>
<dbReference type="Proteomes" id="UP000222768">
    <property type="component" value="Unassembled WGS sequence"/>
</dbReference>
<evidence type="ECO:0000313" key="2">
    <source>
        <dbReference type="Proteomes" id="UP000222768"/>
    </source>
</evidence>
<protein>
    <recommendedName>
        <fullName evidence="3">ATP-binding protein</fullName>
    </recommendedName>
</protein>
<accession>A0A855ECL3</accession>
<comment type="caution">
    <text evidence="1">The sequence shown here is derived from an EMBL/GenBank/DDBJ whole genome shotgun (WGS) entry which is preliminary data.</text>
</comment>
<evidence type="ECO:0008006" key="3">
    <source>
        <dbReference type="Google" id="ProtNLM"/>
    </source>
</evidence>
<dbReference type="AlphaFoldDB" id="A0A855ECL3"/>
<dbReference type="SUPFAM" id="SSF55874">
    <property type="entry name" value="ATPase domain of HSP90 chaperone/DNA topoisomerase II/histidine kinase"/>
    <property type="match status" value="1"/>
</dbReference>